<evidence type="ECO:0000313" key="2">
    <source>
        <dbReference type="Proteomes" id="UP000024404"/>
    </source>
</evidence>
<dbReference type="EnsemblMetazoa" id="OVOC187.1">
    <property type="protein sequence ID" value="OVOC187.1"/>
    <property type="gene ID" value="WBGene00236996"/>
</dbReference>
<dbReference type="Proteomes" id="UP000024404">
    <property type="component" value="Unassembled WGS sequence"/>
</dbReference>
<protein>
    <submittedName>
        <fullName evidence="1">Uncharacterized protein</fullName>
    </submittedName>
</protein>
<proteinExistence type="predicted"/>
<dbReference type="AlphaFoldDB" id="A0A8R1XSN6"/>
<evidence type="ECO:0000313" key="1">
    <source>
        <dbReference type="EnsemblMetazoa" id="OVOC187.1"/>
    </source>
</evidence>
<reference evidence="1" key="2">
    <citation type="submission" date="2022-06" db="UniProtKB">
        <authorList>
            <consortium name="EnsemblMetazoa"/>
        </authorList>
    </citation>
    <scope>IDENTIFICATION</scope>
</reference>
<sequence length="185" mass="21406">MRRLKMSLPDLSNASYEQQGNLYITRNQVLTDKIDRVQLCTYETWLAYIQTITITKKRDEEEKIFESVPEGEKGLFRIMHEGQKAIITLTRPCIFCTQDHWNSECDVYPTVKSRMKRLKSLKKCAICFKDSHKTELCKAKKKCFYCKGLHLRPNSLTAADKAIIKVGARLSDMTSFRISDTQTAP</sequence>
<accession>A0A8R1XSN6</accession>
<name>A0A8R1XSN6_ONCVO</name>
<reference evidence="2" key="1">
    <citation type="submission" date="2013-10" db="EMBL/GenBank/DDBJ databases">
        <title>Genome sequencing of Onchocerca volvulus.</title>
        <authorList>
            <person name="Cotton J."/>
            <person name="Tsai J."/>
            <person name="Stanley E."/>
            <person name="Tracey A."/>
            <person name="Holroyd N."/>
            <person name="Lustigman S."/>
            <person name="Berriman M."/>
        </authorList>
    </citation>
    <scope>NUCLEOTIDE SEQUENCE</scope>
</reference>
<organism evidence="1 2">
    <name type="scientific">Onchocerca volvulus</name>
    <dbReference type="NCBI Taxonomy" id="6282"/>
    <lineage>
        <taxon>Eukaryota</taxon>
        <taxon>Metazoa</taxon>
        <taxon>Ecdysozoa</taxon>
        <taxon>Nematoda</taxon>
        <taxon>Chromadorea</taxon>
        <taxon>Rhabditida</taxon>
        <taxon>Spirurina</taxon>
        <taxon>Spiruromorpha</taxon>
        <taxon>Filarioidea</taxon>
        <taxon>Onchocercidae</taxon>
        <taxon>Onchocerca</taxon>
    </lineage>
</organism>
<dbReference type="EMBL" id="CMVM020000020">
    <property type="status" value="NOT_ANNOTATED_CDS"/>
    <property type="molecule type" value="Genomic_DNA"/>
</dbReference>
<keyword evidence="2" id="KW-1185">Reference proteome</keyword>